<dbReference type="GO" id="GO:0004143">
    <property type="term" value="F:ATP-dependent diacylglycerol kinase activity"/>
    <property type="evidence" value="ECO:0007669"/>
    <property type="project" value="UniProtKB-EC"/>
</dbReference>
<accession>A0AA49JKH7</accession>
<dbReference type="EMBL" id="CP120682">
    <property type="protein sequence ID" value="WKN40320.1"/>
    <property type="molecule type" value="Genomic_DNA"/>
</dbReference>
<reference evidence="2" key="1">
    <citation type="journal article" date="2023" name="Comput. Struct. Biotechnol. J.">
        <title>Discovery of a novel marine Bacteroidetes with a rich repertoire of carbohydrate-active enzymes.</title>
        <authorList>
            <person name="Chen B."/>
            <person name="Liu G."/>
            <person name="Chen Q."/>
            <person name="Wang H."/>
            <person name="Liu L."/>
            <person name="Tang K."/>
        </authorList>
    </citation>
    <scope>NUCLEOTIDE SEQUENCE</scope>
    <source>
        <strain evidence="2">TK19036</strain>
    </source>
</reference>
<evidence type="ECO:0000313" key="2">
    <source>
        <dbReference type="EMBL" id="WKN40320.1"/>
    </source>
</evidence>
<keyword evidence="2" id="KW-0808">Transferase</keyword>
<protein>
    <submittedName>
        <fullName evidence="2">Diacylglycerol kinase</fullName>
        <ecNumber evidence="2">2.7.1.107</ecNumber>
    </submittedName>
</protein>
<gene>
    <name evidence="2" type="ORF">K4G66_06530</name>
</gene>
<keyword evidence="1" id="KW-0472">Membrane</keyword>
<proteinExistence type="predicted"/>
<dbReference type="GO" id="GO:0008654">
    <property type="term" value="P:phospholipid biosynthetic process"/>
    <property type="evidence" value="ECO:0007669"/>
    <property type="project" value="InterPro"/>
</dbReference>
<organism evidence="2">
    <name type="scientific">Roseihalotalea indica</name>
    <dbReference type="NCBI Taxonomy" id="2867963"/>
    <lineage>
        <taxon>Bacteria</taxon>
        <taxon>Pseudomonadati</taxon>
        <taxon>Bacteroidota</taxon>
        <taxon>Cytophagia</taxon>
        <taxon>Cytophagales</taxon>
        <taxon>Catalimonadaceae</taxon>
        <taxon>Roseihalotalea</taxon>
    </lineage>
</organism>
<name>A0AA49JKH7_9BACT</name>
<sequence length="64" mass="7210">MQGVLQVIRLKNNIRVRMFIAVAGIIFGTEQSFTWEVWCLLALAIGMVLEAERANTALENFRVG</sequence>
<dbReference type="AlphaFoldDB" id="A0AA49JKH7"/>
<keyword evidence="1" id="KW-1133">Transmembrane helix</keyword>
<reference evidence="2" key="2">
    <citation type="journal article" date="2024" name="Antonie Van Leeuwenhoek">
        <title>Roseihalotalea indica gen. nov., sp. nov., a halophilic Bacteroidetes from mesopelagic Southwest Indian Ocean with higher carbohydrate metabolic potential.</title>
        <authorList>
            <person name="Chen B."/>
            <person name="Zhang M."/>
            <person name="Lin D."/>
            <person name="Ye J."/>
            <person name="Tang K."/>
        </authorList>
    </citation>
    <scope>NUCLEOTIDE SEQUENCE</scope>
    <source>
        <strain evidence="2">TK19036</strain>
    </source>
</reference>
<dbReference type="Gene3D" id="1.10.3830.10">
    <property type="entry name" value="Diacylglycerol kinase (DAGK) domain"/>
    <property type="match status" value="1"/>
</dbReference>
<keyword evidence="1" id="KW-0812">Transmembrane</keyword>
<dbReference type="EC" id="2.7.1.107" evidence="2"/>
<dbReference type="Pfam" id="PF01219">
    <property type="entry name" value="DAGK_prokar"/>
    <property type="match status" value="1"/>
</dbReference>
<dbReference type="GO" id="GO:0016020">
    <property type="term" value="C:membrane"/>
    <property type="evidence" value="ECO:0007669"/>
    <property type="project" value="InterPro"/>
</dbReference>
<feature type="transmembrane region" description="Helical" evidence="1">
    <location>
        <begin position="12"/>
        <end position="29"/>
    </location>
</feature>
<evidence type="ECO:0000256" key="1">
    <source>
        <dbReference type="SAM" id="Phobius"/>
    </source>
</evidence>
<dbReference type="InterPro" id="IPR000829">
    <property type="entry name" value="DAGK"/>
</dbReference>
<keyword evidence="2" id="KW-0418">Kinase</keyword>